<dbReference type="FunFam" id="3.30.200.20:FF:000046">
    <property type="entry name" value="Mitogen-activated protein kinase"/>
    <property type="match status" value="1"/>
</dbReference>
<comment type="similarity">
    <text evidence="1">Belongs to the protein kinase superfamily. CMGC Ser/Thr protein kinase family. MAP kinase subfamily.</text>
</comment>
<dbReference type="Gramene" id="Pp3c11_1120V3.1">
    <property type="protein sequence ID" value="Pp3c11_1120V3.1"/>
    <property type="gene ID" value="Pp3c11_1120"/>
</dbReference>
<gene>
    <name evidence="10" type="ORF">PHYPA_014434</name>
</gene>
<dbReference type="GO" id="GO:0005524">
    <property type="term" value="F:ATP binding"/>
    <property type="evidence" value="ECO:0007669"/>
    <property type="project" value="UniProtKB-UniRule"/>
</dbReference>
<evidence type="ECO:0000256" key="7">
    <source>
        <dbReference type="ARBA" id="ARBA00022842"/>
    </source>
</evidence>
<evidence type="ECO:0000256" key="3">
    <source>
        <dbReference type="ARBA" id="ARBA00022679"/>
    </source>
</evidence>
<keyword evidence="12" id="KW-1185">Reference proteome</keyword>
<dbReference type="GO" id="GO:0000165">
    <property type="term" value="P:MAPK cascade"/>
    <property type="evidence" value="ECO:0007669"/>
    <property type="project" value="UniProtKB-ARBA"/>
</dbReference>
<evidence type="ECO:0000313" key="12">
    <source>
        <dbReference type="Proteomes" id="UP000006727"/>
    </source>
</evidence>
<dbReference type="Proteomes" id="UP000006727">
    <property type="component" value="Chromosome 11"/>
</dbReference>
<dbReference type="PANTHER" id="PTHR24055">
    <property type="entry name" value="MITOGEN-ACTIVATED PROTEIN KINASE"/>
    <property type="match status" value="1"/>
</dbReference>
<keyword evidence="4 8" id="KW-0547">Nucleotide-binding</keyword>
<keyword evidence="6 8" id="KW-0067">ATP-binding</keyword>
<dbReference type="InterPro" id="IPR011009">
    <property type="entry name" value="Kinase-like_dom_sf"/>
</dbReference>
<reference evidence="11" key="3">
    <citation type="submission" date="2020-12" db="UniProtKB">
        <authorList>
            <consortium name="EnsemblPlants"/>
        </authorList>
    </citation>
    <scope>IDENTIFICATION</scope>
</reference>
<dbReference type="Gene3D" id="3.30.200.20">
    <property type="entry name" value="Phosphorylase Kinase, domain 1"/>
    <property type="match status" value="1"/>
</dbReference>
<keyword evidence="2" id="KW-0723">Serine/threonine-protein kinase</keyword>
<dbReference type="OMA" id="NPTHDGR"/>
<keyword evidence="7" id="KW-0460">Magnesium</keyword>
<evidence type="ECO:0000256" key="6">
    <source>
        <dbReference type="ARBA" id="ARBA00022840"/>
    </source>
</evidence>
<dbReference type="InParanoid" id="A0A2K1JT02"/>
<dbReference type="InterPro" id="IPR050117">
    <property type="entry name" value="MAPK"/>
</dbReference>
<reference evidence="10 12" key="1">
    <citation type="journal article" date="2008" name="Science">
        <title>The Physcomitrella genome reveals evolutionary insights into the conquest of land by plants.</title>
        <authorList>
            <person name="Rensing S."/>
            <person name="Lang D."/>
            <person name="Zimmer A."/>
            <person name="Terry A."/>
            <person name="Salamov A."/>
            <person name="Shapiro H."/>
            <person name="Nishiyama T."/>
            <person name="Perroud P.-F."/>
            <person name="Lindquist E."/>
            <person name="Kamisugi Y."/>
            <person name="Tanahashi T."/>
            <person name="Sakakibara K."/>
            <person name="Fujita T."/>
            <person name="Oishi K."/>
            <person name="Shin-I T."/>
            <person name="Kuroki Y."/>
            <person name="Toyoda A."/>
            <person name="Suzuki Y."/>
            <person name="Hashimoto A."/>
            <person name="Yamaguchi K."/>
            <person name="Sugano A."/>
            <person name="Kohara Y."/>
            <person name="Fujiyama A."/>
            <person name="Anterola A."/>
            <person name="Aoki S."/>
            <person name="Ashton N."/>
            <person name="Barbazuk W.B."/>
            <person name="Barker E."/>
            <person name="Bennetzen J."/>
            <person name="Bezanilla M."/>
            <person name="Blankenship R."/>
            <person name="Cho S.H."/>
            <person name="Dutcher S."/>
            <person name="Estelle M."/>
            <person name="Fawcett J.A."/>
            <person name="Gundlach H."/>
            <person name="Hanada K."/>
            <person name="Heyl A."/>
            <person name="Hicks K.A."/>
            <person name="Hugh J."/>
            <person name="Lohr M."/>
            <person name="Mayer K."/>
            <person name="Melkozernov A."/>
            <person name="Murata T."/>
            <person name="Nelson D."/>
            <person name="Pils B."/>
            <person name="Prigge M."/>
            <person name="Reiss B."/>
            <person name="Renner T."/>
            <person name="Rombauts S."/>
            <person name="Rushton P."/>
            <person name="Sanderfoot A."/>
            <person name="Schween G."/>
            <person name="Shiu S.-H."/>
            <person name="Stueber K."/>
            <person name="Theodoulou F.L."/>
            <person name="Tu H."/>
            <person name="Van de Peer Y."/>
            <person name="Verrier P.J."/>
            <person name="Waters E."/>
            <person name="Wood A."/>
            <person name="Yang L."/>
            <person name="Cove D."/>
            <person name="Cuming A."/>
            <person name="Hasebe M."/>
            <person name="Lucas S."/>
            <person name="Mishler D.B."/>
            <person name="Reski R."/>
            <person name="Grigoriev I."/>
            <person name="Quatrano R.S."/>
            <person name="Boore J.L."/>
        </authorList>
    </citation>
    <scope>NUCLEOTIDE SEQUENCE [LARGE SCALE GENOMIC DNA]</scope>
    <source>
        <strain evidence="11 12">cv. Gransden 2004</strain>
    </source>
</reference>
<dbReference type="PROSITE" id="PS00107">
    <property type="entry name" value="PROTEIN_KINASE_ATP"/>
    <property type="match status" value="1"/>
</dbReference>
<evidence type="ECO:0000256" key="8">
    <source>
        <dbReference type="PROSITE-ProRule" id="PRU10141"/>
    </source>
</evidence>
<dbReference type="SUPFAM" id="SSF56112">
    <property type="entry name" value="Protein kinase-like (PK-like)"/>
    <property type="match status" value="1"/>
</dbReference>
<keyword evidence="3" id="KW-0808">Transferase</keyword>
<evidence type="ECO:0000256" key="2">
    <source>
        <dbReference type="ARBA" id="ARBA00022527"/>
    </source>
</evidence>
<evidence type="ECO:0000256" key="5">
    <source>
        <dbReference type="ARBA" id="ARBA00022777"/>
    </source>
</evidence>
<dbReference type="PROSITE" id="PS50011">
    <property type="entry name" value="PROTEIN_KINASE_DOM"/>
    <property type="match status" value="1"/>
</dbReference>
<dbReference type="EnsemblPlants" id="Pp3c11_1120V3.1">
    <property type="protein sequence ID" value="Pp3c11_1120V3.1"/>
    <property type="gene ID" value="Pp3c11_1120"/>
</dbReference>
<protein>
    <recommendedName>
        <fullName evidence="9">Protein kinase domain-containing protein</fullName>
    </recommendedName>
</protein>
<name>A0A2K1JT02_PHYPA</name>
<keyword evidence="5" id="KW-0418">Kinase</keyword>
<dbReference type="InterPro" id="IPR000719">
    <property type="entry name" value="Prot_kinase_dom"/>
</dbReference>
<sequence length="133" mass="15303">METRCSDVDSEVAVTPTHEGKHVKYTVEGIDFEVSRRYKPPIEVIGHGSFGIVRSLLDSDTGESVAIKKLRDEFCSKKTTKRTPREIKILRHMDYENVIPITDIIPPPTRESFNNVYIVYKLIFCRMDILQTT</sequence>
<organism evidence="10">
    <name type="scientific">Physcomitrium patens</name>
    <name type="common">Spreading-leaved earth moss</name>
    <name type="synonym">Physcomitrella patens</name>
    <dbReference type="NCBI Taxonomy" id="3218"/>
    <lineage>
        <taxon>Eukaryota</taxon>
        <taxon>Viridiplantae</taxon>
        <taxon>Streptophyta</taxon>
        <taxon>Embryophyta</taxon>
        <taxon>Bryophyta</taxon>
        <taxon>Bryophytina</taxon>
        <taxon>Bryopsida</taxon>
        <taxon>Funariidae</taxon>
        <taxon>Funariales</taxon>
        <taxon>Funariaceae</taxon>
        <taxon>Physcomitrium</taxon>
    </lineage>
</organism>
<dbReference type="PaxDb" id="3218-PP1S39_131V6.1"/>
<dbReference type="Pfam" id="PF00069">
    <property type="entry name" value="Pkinase"/>
    <property type="match status" value="1"/>
</dbReference>
<accession>A0A2K1JT02</accession>
<evidence type="ECO:0000259" key="9">
    <source>
        <dbReference type="PROSITE" id="PS50011"/>
    </source>
</evidence>
<evidence type="ECO:0000313" key="11">
    <source>
        <dbReference type="EnsemblPlants" id="Pp3c11_1120V3.1"/>
    </source>
</evidence>
<feature type="binding site" evidence="8">
    <location>
        <position position="69"/>
    </location>
    <ligand>
        <name>ATP</name>
        <dbReference type="ChEBI" id="CHEBI:30616"/>
    </ligand>
</feature>
<proteinExistence type="inferred from homology"/>
<dbReference type="EMBL" id="ABEU02000011">
    <property type="protein sequence ID" value="PNR44665.1"/>
    <property type="molecule type" value="Genomic_DNA"/>
</dbReference>
<evidence type="ECO:0000256" key="1">
    <source>
        <dbReference type="ARBA" id="ARBA00008832"/>
    </source>
</evidence>
<feature type="domain" description="Protein kinase" evidence="9">
    <location>
        <begin position="39"/>
        <end position="133"/>
    </location>
</feature>
<reference evidence="10 12" key="2">
    <citation type="journal article" date="2018" name="Plant J.">
        <title>The Physcomitrella patens chromosome-scale assembly reveals moss genome structure and evolution.</title>
        <authorList>
            <person name="Lang D."/>
            <person name="Ullrich K.K."/>
            <person name="Murat F."/>
            <person name="Fuchs J."/>
            <person name="Jenkins J."/>
            <person name="Haas F.B."/>
            <person name="Piednoel M."/>
            <person name="Gundlach H."/>
            <person name="Van Bel M."/>
            <person name="Meyberg R."/>
            <person name="Vives C."/>
            <person name="Morata J."/>
            <person name="Symeonidi A."/>
            <person name="Hiss M."/>
            <person name="Muchero W."/>
            <person name="Kamisugi Y."/>
            <person name="Saleh O."/>
            <person name="Blanc G."/>
            <person name="Decker E.L."/>
            <person name="van Gessel N."/>
            <person name="Grimwood J."/>
            <person name="Hayes R.D."/>
            <person name="Graham S.W."/>
            <person name="Gunter L.E."/>
            <person name="McDaniel S.F."/>
            <person name="Hoernstein S.N.W."/>
            <person name="Larsson A."/>
            <person name="Li F.W."/>
            <person name="Perroud P.F."/>
            <person name="Phillips J."/>
            <person name="Ranjan P."/>
            <person name="Rokshar D.S."/>
            <person name="Rothfels C.J."/>
            <person name="Schneider L."/>
            <person name="Shu S."/>
            <person name="Stevenson D.W."/>
            <person name="Thummler F."/>
            <person name="Tillich M."/>
            <person name="Villarreal Aguilar J.C."/>
            <person name="Widiez T."/>
            <person name="Wong G.K."/>
            <person name="Wymore A."/>
            <person name="Zhang Y."/>
            <person name="Zimmer A.D."/>
            <person name="Quatrano R.S."/>
            <person name="Mayer K.F.X."/>
            <person name="Goodstein D."/>
            <person name="Casacuberta J.M."/>
            <person name="Vandepoele K."/>
            <person name="Reski R."/>
            <person name="Cuming A.C."/>
            <person name="Tuskan G.A."/>
            <person name="Maumus F."/>
            <person name="Salse J."/>
            <person name="Schmutz J."/>
            <person name="Rensing S.A."/>
        </authorList>
    </citation>
    <scope>NUCLEOTIDE SEQUENCE [LARGE SCALE GENOMIC DNA]</scope>
    <source>
        <strain evidence="11 12">cv. Gransden 2004</strain>
    </source>
</reference>
<evidence type="ECO:0000313" key="10">
    <source>
        <dbReference type="EMBL" id="PNR44665.1"/>
    </source>
</evidence>
<dbReference type="InterPro" id="IPR017441">
    <property type="entry name" value="Protein_kinase_ATP_BS"/>
</dbReference>
<dbReference type="GO" id="GO:0004674">
    <property type="term" value="F:protein serine/threonine kinase activity"/>
    <property type="evidence" value="ECO:0007669"/>
    <property type="project" value="UniProtKB-KW"/>
</dbReference>
<dbReference type="AlphaFoldDB" id="A0A2K1JT02"/>
<evidence type="ECO:0000256" key="4">
    <source>
        <dbReference type="ARBA" id="ARBA00022741"/>
    </source>
</evidence>
<dbReference type="STRING" id="3218.A0A2K1JT02"/>